<evidence type="ECO:0000313" key="2">
    <source>
        <dbReference type="Proteomes" id="UP001050691"/>
    </source>
</evidence>
<protein>
    <submittedName>
        <fullName evidence="1">Uncharacterized protein</fullName>
    </submittedName>
</protein>
<evidence type="ECO:0000313" key="1">
    <source>
        <dbReference type="EMBL" id="GJJ10897.1"/>
    </source>
</evidence>
<keyword evidence="2" id="KW-1185">Reference proteome</keyword>
<dbReference type="Proteomes" id="UP001050691">
    <property type="component" value="Unassembled WGS sequence"/>
</dbReference>
<proteinExistence type="predicted"/>
<comment type="caution">
    <text evidence="1">The sequence shown here is derived from an EMBL/GenBank/DDBJ whole genome shotgun (WGS) entry which is preliminary data.</text>
</comment>
<accession>A0AAV5AB26</accession>
<organism evidence="1 2">
    <name type="scientific">Clathrus columnatus</name>
    <dbReference type="NCBI Taxonomy" id="1419009"/>
    <lineage>
        <taxon>Eukaryota</taxon>
        <taxon>Fungi</taxon>
        <taxon>Dikarya</taxon>
        <taxon>Basidiomycota</taxon>
        <taxon>Agaricomycotina</taxon>
        <taxon>Agaricomycetes</taxon>
        <taxon>Phallomycetidae</taxon>
        <taxon>Phallales</taxon>
        <taxon>Clathraceae</taxon>
        <taxon>Clathrus</taxon>
    </lineage>
</organism>
<dbReference type="EMBL" id="BPWL01000006">
    <property type="protein sequence ID" value="GJJ10897.1"/>
    <property type="molecule type" value="Genomic_DNA"/>
</dbReference>
<sequence length="110" mass="12218">MLPYRRMRAAAVSNISMMTITSNTTSAVGSGSTSETALRYPASVPRHLRPQRFVRASDPRPSHPPLEAKIIKTFRRIGKWLLDLLIVSGDHIGPWPEHGWVAPPESPSHL</sequence>
<reference evidence="1" key="1">
    <citation type="submission" date="2021-10" db="EMBL/GenBank/DDBJ databases">
        <title>De novo Genome Assembly of Clathrus columnatus (Basidiomycota, Fungi) Using Illumina and Nanopore Sequence Data.</title>
        <authorList>
            <person name="Ogiso-Tanaka E."/>
            <person name="Itagaki H."/>
            <person name="Hosoya T."/>
            <person name="Hosaka K."/>
        </authorList>
    </citation>
    <scope>NUCLEOTIDE SEQUENCE</scope>
    <source>
        <strain evidence="1">MO-923</strain>
    </source>
</reference>
<dbReference type="AlphaFoldDB" id="A0AAV5AB26"/>
<name>A0AAV5AB26_9AGAM</name>
<gene>
    <name evidence="1" type="ORF">Clacol_005125</name>
</gene>